<keyword evidence="2" id="KW-1185">Reference proteome</keyword>
<dbReference type="Gene3D" id="2.60.120.10">
    <property type="entry name" value="Jelly Rolls"/>
    <property type="match status" value="1"/>
</dbReference>
<evidence type="ECO:0000313" key="1">
    <source>
        <dbReference type="EMBL" id="MYN47612.1"/>
    </source>
</evidence>
<reference evidence="1" key="1">
    <citation type="submission" date="2019-12" db="EMBL/GenBank/DDBJ databases">
        <title>Novel species isolated from a subtropical stream in China.</title>
        <authorList>
            <person name="Lu H."/>
        </authorList>
    </citation>
    <scope>NUCLEOTIDE SEQUENCE [LARGE SCALE GENOMIC DNA]</scope>
    <source>
        <strain evidence="1">FT93W</strain>
    </source>
</reference>
<dbReference type="SUPFAM" id="SSF46785">
    <property type="entry name" value="Winged helix' DNA-binding domain"/>
    <property type="match status" value="1"/>
</dbReference>
<dbReference type="InterPro" id="IPR014710">
    <property type="entry name" value="RmlC-like_jellyroll"/>
</dbReference>
<accession>A0A845I354</accession>
<dbReference type="EMBL" id="WWCL01000006">
    <property type="protein sequence ID" value="MYN47612.1"/>
    <property type="molecule type" value="Genomic_DNA"/>
</dbReference>
<sequence>MQSINIYKASLHLRPREQLQHSQTNTLWRVSKGVLRIDRQMADEALHFVRLALPGDILGIERIAGAAQDDIVKAITSASLTPLTVRDDVHLASLFRNATLCNYQRCRETASLRIGTVDERVRRLLLLVANGNDKQRDEVQVTTIPSLVNIASIINAAPETVSRIITGFRESGFLREEMRSRRVTKSFVGQPQINEHWALA</sequence>
<dbReference type="AlphaFoldDB" id="A0A845I354"/>
<comment type="caution">
    <text evidence="1">The sequence shown here is derived from an EMBL/GenBank/DDBJ whole genome shotgun (WGS) entry which is preliminary data.</text>
</comment>
<gene>
    <name evidence="1" type="ORF">GTP23_21455</name>
</gene>
<protein>
    <recommendedName>
        <fullName evidence="3">Helix-turn-helix domain-containing protein</fullName>
    </recommendedName>
</protein>
<dbReference type="RefSeq" id="WP_161037006.1">
    <property type="nucleotide sequence ID" value="NZ_WWCL01000006.1"/>
</dbReference>
<evidence type="ECO:0008006" key="3">
    <source>
        <dbReference type="Google" id="ProtNLM"/>
    </source>
</evidence>
<dbReference type="Proteomes" id="UP000444316">
    <property type="component" value="Unassembled WGS sequence"/>
</dbReference>
<evidence type="ECO:0000313" key="2">
    <source>
        <dbReference type="Proteomes" id="UP000444316"/>
    </source>
</evidence>
<name>A0A845I354_9BURK</name>
<dbReference type="InterPro" id="IPR036390">
    <property type="entry name" value="WH_DNA-bd_sf"/>
</dbReference>
<proteinExistence type="predicted"/>
<organism evidence="1 2">
    <name type="scientific">Duganella fentianensis</name>
    <dbReference type="NCBI Taxonomy" id="2692177"/>
    <lineage>
        <taxon>Bacteria</taxon>
        <taxon>Pseudomonadati</taxon>
        <taxon>Pseudomonadota</taxon>
        <taxon>Betaproteobacteria</taxon>
        <taxon>Burkholderiales</taxon>
        <taxon>Oxalobacteraceae</taxon>
        <taxon>Telluria group</taxon>
        <taxon>Duganella</taxon>
    </lineage>
</organism>